<dbReference type="Pfam" id="PF22818">
    <property type="entry name" value="ApeI-like"/>
    <property type="match status" value="1"/>
</dbReference>
<dbReference type="InterPro" id="IPR000873">
    <property type="entry name" value="AMP-dep_synth/lig_dom"/>
</dbReference>
<feature type="domain" description="ApeI dehydratase-like" evidence="3">
    <location>
        <begin position="463"/>
        <end position="540"/>
    </location>
</feature>
<dbReference type="Proteomes" id="UP000464674">
    <property type="component" value="Chromosome"/>
</dbReference>
<evidence type="ECO:0000313" key="4">
    <source>
        <dbReference type="EMBL" id="QHC35239.1"/>
    </source>
</evidence>
<keyword evidence="1" id="KW-0436">Ligase</keyword>
<dbReference type="RefSeq" id="WP_159261707.1">
    <property type="nucleotide sequence ID" value="NZ_CP041348.1"/>
</dbReference>
<dbReference type="Gene3D" id="3.10.129.10">
    <property type="entry name" value="Hotdog Thioesterase"/>
    <property type="match status" value="1"/>
</dbReference>
<dbReference type="InterPro" id="IPR050237">
    <property type="entry name" value="ATP-dep_AMP-bd_enzyme"/>
</dbReference>
<gene>
    <name evidence="4" type="ORF">FMA36_06765</name>
</gene>
<dbReference type="PANTHER" id="PTHR43767">
    <property type="entry name" value="LONG-CHAIN-FATTY-ACID--COA LIGASE"/>
    <property type="match status" value="1"/>
</dbReference>
<dbReference type="Gene3D" id="3.30.300.30">
    <property type="match status" value="1"/>
</dbReference>
<dbReference type="GO" id="GO:0016874">
    <property type="term" value="F:ligase activity"/>
    <property type="evidence" value="ECO:0007669"/>
    <property type="project" value="UniProtKB-KW"/>
</dbReference>
<dbReference type="OrthoDB" id="9787658at2"/>
<dbReference type="SUPFAM" id="SSF56801">
    <property type="entry name" value="Acetyl-CoA synthetase-like"/>
    <property type="match status" value="1"/>
</dbReference>
<dbReference type="SUPFAM" id="SSF54637">
    <property type="entry name" value="Thioesterase/thiol ester dehydrase-isomerase"/>
    <property type="match status" value="1"/>
</dbReference>
<proteinExistence type="predicted"/>
<evidence type="ECO:0000256" key="1">
    <source>
        <dbReference type="ARBA" id="ARBA00022598"/>
    </source>
</evidence>
<protein>
    <submittedName>
        <fullName evidence="4">AMP-binding protein</fullName>
    </submittedName>
</protein>
<name>A0A857FP05_KOMXY</name>
<accession>A0A857FP05</accession>
<dbReference type="InterPro" id="IPR042099">
    <property type="entry name" value="ANL_N_sf"/>
</dbReference>
<reference evidence="4 5" key="1">
    <citation type="journal article" date="2020" name="Carbohydr. Polym.">
        <title>Characterization and optimization of production of bacterial cellulose from strain CGMCC 17276 based on whole-genome analysis.</title>
        <authorList>
            <person name="Lu T."/>
            <person name="Gao H."/>
            <person name="Liao B."/>
            <person name="Wu J."/>
            <person name="Zhang W."/>
            <person name="Huang J."/>
            <person name="Liu M."/>
            <person name="Huang J."/>
            <person name="Chang Z."/>
            <person name="Jin M."/>
            <person name="Yi Z."/>
            <person name="Jiang D."/>
        </authorList>
    </citation>
    <scope>NUCLEOTIDE SEQUENCE [LARGE SCALE GENOMIC DNA]</scope>
    <source>
        <strain evidence="4 5">CGMCC 17276</strain>
    </source>
</reference>
<dbReference type="InterPro" id="IPR045851">
    <property type="entry name" value="AMP-bd_C_sf"/>
</dbReference>
<feature type="domain" description="AMP-dependent synthetase/ligase" evidence="2">
    <location>
        <begin position="113"/>
        <end position="294"/>
    </location>
</feature>
<dbReference type="Gene3D" id="3.40.50.12780">
    <property type="entry name" value="N-terminal domain of ligase-like"/>
    <property type="match status" value="1"/>
</dbReference>
<sequence>MHAFPLLGHPAAPLFRTPERLITGNGVLHAAHAIAATLPPRPIINLCRDRLYFTTAFCAAVLRGQYSVLPGSRAAGLLAHLLACYPDAAIVTDADLPPCALPATTPVIRLSALSLDGTGTPANPDIAAMQVVAHILTSGSTGTPVAHAKTWGGLTRRAQARIKLFTPVAGRVATIVGTVPPYHMYGFETTVIQPLVTDCISTTGPALFPADIRARLDQGPQPCILLTTPLHIRTFLADRTPLPPIARVISATAPLDAATAAMAERCWHAPVFEIYGSTETGSIATRRTTATQAWRLHPGISLHRCPDGTARIEAPDATPHILADAVTPLTPDTFRLEGRMTDIIKIAGQRTSLAGLNAILLGLRGIEDGTFIAPEPETSPGQPVGRMEVVVVAPTRPASDILTELRTRVPSAFLPRRIVRVDALPRNELGKLTRAALLALVHEPRPATGPAAPATAAHDAGCFSIAADHPALAGHFPGCPIVPGAVVLSEVFGLMGVEPARLEQIKFLHPVRPGDTVRVTHTTHPLAFTCTVGTQVVAKGRLRNGAHA</sequence>
<dbReference type="AlphaFoldDB" id="A0A857FP05"/>
<evidence type="ECO:0000259" key="2">
    <source>
        <dbReference type="Pfam" id="PF00501"/>
    </source>
</evidence>
<dbReference type="Pfam" id="PF00501">
    <property type="entry name" value="AMP-binding"/>
    <property type="match status" value="1"/>
</dbReference>
<dbReference type="InterPro" id="IPR054545">
    <property type="entry name" value="ApeI-like"/>
</dbReference>
<evidence type="ECO:0000259" key="3">
    <source>
        <dbReference type="Pfam" id="PF22818"/>
    </source>
</evidence>
<organism evidence="4 5">
    <name type="scientific">Komagataeibacter xylinus</name>
    <name type="common">Gluconacetobacter xylinus</name>
    <dbReference type="NCBI Taxonomy" id="28448"/>
    <lineage>
        <taxon>Bacteria</taxon>
        <taxon>Pseudomonadati</taxon>
        <taxon>Pseudomonadota</taxon>
        <taxon>Alphaproteobacteria</taxon>
        <taxon>Acetobacterales</taxon>
        <taxon>Acetobacteraceae</taxon>
        <taxon>Komagataeibacter</taxon>
    </lineage>
</organism>
<dbReference type="EMBL" id="CP041348">
    <property type="protein sequence ID" value="QHC35239.1"/>
    <property type="molecule type" value="Genomic_DNA"/>
</dbReference>
<dbReference type="InterPro" id="IPR029069">
    <property type="entry name" value="HotDog_dom_sf"/>
</dbReference>
<dbReference type="PANTHER" id="PTHR43767:SF8">
    <property type="entry name" value="LONG-CHAIN-FATTY-ACID--COA LIGASE"/>
    <property type="match status" value="1"/>
</dbReference>
<evidence type="ECO:0000313" key="5">
    <source>
        <dbReference type="Proteomes" id="UP000464674"/>
    </source>
</evidence>